<evidence type="ECO:0000313" key="9">
    <source>
        <dbReference type="Proteomes" id="UP001262582"/>
    </source>
</evidence>
<dbReference type="Pfam" id="PF05592">
    <property type="entry name" value="Bac_rhamnosid"/>
    <property type="match status" value="1"/>
</dbReference>
<reference evidence="8 9" key="1">
    <citation type="submission" date="2023-09" db="EMBL/GenBank/DDBJ databases">
        <authorList>
            <person name="Rey-Velasco X."/>
        </authorList>
    </citation>
    <scope>NUCLEOTIDE SEQUENCE [LARGE SCALE GENOMIC DNA]</scope>
    <source>
        <strain evidence="8 9">F117</strain>
    </source>
</reference>
<dbReference type="Gene3D" id="1.50.10.10">
    <property type="match status" value="1"/>
</dbReference>
<dbReference type="InterPro" id="IPR013783">
    <property type="entry name" value="Ig-like_fold"/>
</dbReference>
<dbReference type="EMBL" id="JAVRHK010000007">
    <property type="protein sequence ID" value="MDT0677181.1"/>
    <property type="molecule type" value="Genomic_DNA"/>
</dbReference>
<dbReference type="Gene3D" id="2.60.40.10">
    <property type="entry name" value="Immunoglobulins"/>
    <property type="match status" value="1"/>
</dbReference>
<dbReference type="SUPFAM" id="SSF48208">
    <property type="entry name" value="Six-hairpin glycosidases"/>
    <property type="match status" value="1"/>
</dbReference>
<name>A0ABU3D6X4_9FLAO</name>
<feature type="domain" description="Alpha-L-rhamnosidase C-terminal" evidence="7">
    <location>
        <begin position="811"/>
        <end position="885"/>
    </location>
</feature>
<dbReference type="Gene3D" id="2.60.120.260">
    <property type="entry name" value="Galactose-binding domain-like"/>
    <property type="match status" value="2"/>
</dbReference>
<feature type="domain" description="Alpha-L-rhamnosidase concanavalin-like" evidence="4">
    <location>
        <begin position="358"/>
        <end position="457"/>
    </location>
</feature>
<dbReference type="Pfam" id="PF17390">
    <property type="entry name" value="Bac_rhamnosid_C"/>
    <property type="match status" value="1"/>
</dbReference>
<comment type="catalytic activity">
    <reaction evidence="1">
        <text>Hydrolysis of terminal non-reducing alpha-L-rhamnose residues in alpha-L-rhamnosides.</text>
        <dbReference type="EC" id="3.2.1.40"/>
    </reaction>
</comment>
<dbReference type="PANTHER" id="PTHR33307:SF6">
    <property type="entry name" value="ALPHA-RHAMNOSIDASE (EUROFUNG)-RELATED"/>
    <property type="match status" value="1"/>
</dbReference>
<gene>
    <name evidence="8" type="ORF">RM539_11365</name>
</gene>
<keyword evidence="9" id="KW-1185">Reference proteome</keyword>
<dbReference type="InterPro" id="IPR008902">
    <property type="entry name" value="Rhamnosid_concanavalin"/>
</dbReference>
<feature type="domain" description="Alpha-L-rhamnosidase six-hairpin glycosidase" evidence="6">
    <location>
        <begin position="462"/>
        <end position="809"/>
    </location>
</feature>
<dbReference type="PIRSF" id="PIRSF010631">
    <property type="entry name" value="A-rhamnsds"/>
    <property type="match status" value="1"/>
</dbReference>
<dbReference type="Gene3D" id="2.60.420.10">
    <property type="entry name" value="Maltose phosphorylase, domain 3"/>
    <property type="match status" value="1"/>
</dbReference>
<evidence type="ECO:0000259" key="5">
    <source>
        <dbReference type="Pfam" id="PF08531"/>
    </source>
</evidence>
<comment type="caution">
    <text evidence="8">The sequence shown here is derived from an EMBL/GenBank/DDBJ whole genome shotgun (WGS) entry which is preliminary data.</text>
</comment>
<evidence type="ECO:0000259" key="4">
    <source>
        <dbReference type="Pfam" id="PF05592"/>
    </source>
</evidence>
<dbReference type="GO" id="GO:0016787">
    <property type="term" value="F:hydrolase activity"/>
    <property type="evidence" value="ECO:0007669"/>
    <property type="project" value="UniProtKB-KW"/>
</dbReference>
<evidence type="ECO:0000256" key="2">
    <source>
        <dbReference type="ARBA" id="ARBA00012652"/>
    </source>
</evidence>
<dbReference type="InterPro" id="IPR016007">
    <property type="entry name" value="Alpha_rhamnosid"/>
</dbReference>
<accession>A0ABU3D6X4</accession>
<dbReference type="InterPro" id="IPR035398">
    <property type="entry name" value="Bac_rhamnosid_C"/>
</dbReference>
<feature type="domain" description="Bacterial alpha-L-rhamnosidase N-terminal" evidence="5">
    <location>
        <begin position="177"/>
        <end position="349"/>
    </location>
</feature>
<sequence length="919" mass="105597">MRSRVKVLFILLFTSILFSSFKKGENIYISDLQTEMMVHPEGIDVLNPALSWKLSGTERGLKQTGYQILVASSVEKLSADEADLWDSGKVNSSKSVSVKYKGQRLESRENAYWKVKVWTTNGKSSWSEPAYWSMGQLHYNDWSGRWIGMDRAFPWDREEKFSRLSARYFRKEYDLKKNIISAKAYIIGLGLYEFYINGNKIGDQVLAPAPTDYSKNVKYNTFDVTDELRQGENAVATILGNGRYYTMRQSYKPYKIKTFGYPKMLLNIFVEYDDGTTETLRTDNSWKMTADGPIRTNNEYDGEEYDARKEMPGWKKYGYDDSKWLNAEYVQEAEGLFEAQMNEHMKIVETIKPVSINEIKPDTYILDMGQNMVGWIRMKVKGNKGDQVTLRFSEVLEKSGGLAMENLRDAKVTDIYTLKGAEEEIWEPSFVYHGFRYVEITGYPDKPEIEDFQGRVVNDALERTGSFETSNPVINQVYKNAFWGIRGNYKGMPVDCPQRNERQPWLGDRSTSAYGESFIFDNEKLYSKWLNDIQYSQKADGSIPDVAPAYWRYYSDNMTWPGTYLMIADMIYRQFGNVKPIEKHYPSMKKWLAYMEQLYMNENYILTKDSYGDWVAPPQTIEEGRGMTANVKHPSELISTAYHYYYLQLMKKFAGITGNDADIKEYEQLASKVKEGFNNKFYNVKEDSYGKNTLTDNLLPLYFKMIPEGNKEAVFKTITNIIEKRNDGHLSTGLIGTQWLMRSLTENGRADLAYQIATNTTYPSWGYMVENGATTIWELWNGNTAAPSMNSYNHVMLLGDLIIWYYENLAGIKSAQPGFRKIEMNPVFIDGLDHVGATYESVYGTINSTWEKNNKIFSWNISVPGNTTALVYIPAASKQGVKEGGESIFSVKGIKFMRMESGRAIFEVGSGKYSFTSNL</sequence>
<evidence type="ECO:0000256" key="1">
    <source>
        <dbReference type="ARBA" id="ARBA00001445"/>
    </source>
</evidence>
<dbReference type="Proteomes" id="UP001262582">
    <property type="component" value="Unassembled WGS sequence"/>
</dbReference>
<dbReference type="Pfam" id="PF25788">
    <property type="entry name" value="Ig_Rha78A_N"/>
    <property type="match status" value="1"/>
</dbReference>
<keyword evidence="3 8" id="KW-0378">Hydrolase</keyword>
<dbReference type="Pfam" id="PF08531">
    <property type="entry name" value="Bac_rhamnosid_N"/>
    <property type="match status" value="1"/>
</dbReference>
<dbReference type="EC" id="3.2.1.40" evidence="2"/>
<evidence type="ECO:0000313" key="8">
    <source>
        <dbReference type="EMBL" id="MDT0677181.1"/>
    </source>
</evidence>
<dbReference type="InterPro" id="IPR008928">
    <property type="entry name" value="6-hairpin_glycosidase_sf"/>
</dbReference>
<proteinExistence type="predicted"/>
<dbReference type="InterPro" id="IPR012341">
    <property type="entry name" value="6hp_glycosidase-like_sf"/>
</dbReference>
<dbReference type="PANTHER" id="PTHR33307">
    <property type="entry name" value="ALPHA-RHAMNOSIDASE (EUROFUNG)"/>
    <property type="match status" value="1"/>
</dbReference>
<dbReference type="InterPro" id="IPR013737">
    <property type="entry name" value="Bac_rhamnosid_N"/>
</dbReference>
<dbReference type="Pfam" id="PF17389">
    <property type="entry name" value="Bac_rhamnosid6H"/>
    <property type="match status" value="1"/>
</dbReference>
<evidence type="ECO:0000256" key="3">
    <source>
        <dbReference type="ARBA" id="ARBA00022801"/>
    </source>
</evidence>
<dbReference type="InterPro" id="IPR035396">
    <property type="entry name" value="Bac_rhamnosid6H"/>
</dbReference>
<dbReference type="RefSeq" id="WP_311503518.1">
    <property type="nucleotide sequence ID" value="NZ_JAVRHK010000007.1"/>
</dbReference>
<evidence type="ECO:0000259" key="7">
    <source>
        <dbReference type="Pfam" id="PF17390"/>
    </source>
</evidence>
<evidence type="ECO:0000259" key="6">
    <source>
        <dbReference type="Pfam" id="PF17389"/>
    </source>
</evidence>
<organism evidence="8 9">
    <name type="scientific">Autumnicola musiva</name>
    <dbReference type="NCBI Taxonomy" id="3075589"/>
    <lineage>
        <taxon>Bacteria</taxon>
        <taxon>Pseudomonadati</taxon>
        <taxon>Bacteroidota</taxon>
        <taxon>Flavobacteriia</taxon>
        <taxon>Flavobacteriales</taxon>
        <taxon>Flavobacteriaceae</taxon>
        <taxon>Autumnicola</taxon>
    </lineage>
</organism>
<protein>
    <recommendedName>
        <fullName evidence="2">alpha-L-rhamnosidase</fullName>
        <ecNumber evidence="2">3.2.1.40</ecNumber>
    </recommendedName>
</protein>